<comment type="caution">
    <text evidence="2">The sequence shown here is derived from an EMBL/GenBank/DDBJ whole genome shotgun (WGS) entry which is preliminary data.</text>
</comment>
<reference evidence="2 3" key="1">
    <citation type="submission" date="2015-10" db="EMBL/GenBank/DDBJ databases">
        <title>The cercosporin biosynthetic gene cluster was horizontally transferred to several fungal lineages and shown to be expanded in Cercospora beticola based on microsynteny with recipient genomes.</title>
        <authorList>
            <person name="De Jonge R."/>
            <person name="Ebert M.K."/>
            <person name="Suttle J.C."/>
            <person name="Jurick Ii W.M."/>
            <person name="Secor G.A."/>
            <person name="Thomma B.P."/>
            <person name="Van De Peer Y."/>
            <person name="Bolton M.D."/>
        </authorList>
    </citation>
    <scope>NUCLEOTIDE SEQUENCE [LARGE SCALE GENOMIC DNA]</scope>
    <source>
        <strain evidence="2 3">09-40</strain>
    </source>
</reference>
<dbReference type="Proteomes" id="UP000230605">
    <property type="component" value="Chromosome 2"/>
</dbReference>
<organism evidence="2 3">
    <name type="scientific">Cercospora beticola</name>
    <name type="common">Sugarbeet leaf spot fungus</name>
    <dbReference type="NCBI Taxonomy" id="122368"/>
    <lineage>
        <taxon>Eukaryota</taxon>
        <taxon>Fungi</taxon>
        <taxon>Dikarya</taxon>
        <taxon>Ascomycota</taxon>
        <taxon>Pezizomycotina</taxon>
        <taxon>Dothideomycetes</taxon>
        <taxon>Dothideomycetidae</taxon>
        <taxon>Mycosphaerellales</taxon>
        <taxon>Mycosphaerellaceae</taxon>
        <taxon>Cercospora</taxon>
    </lineage>
</organism>
<evidence type="ECO:0000256" key="1">
    <source>
        <dbReference type="SAM" id="MobiDB-lite"/>
    </source>
</evidence>
<evidence type="ECO:0000313" key="2">
    <source>
        <dbReference type="EMBL" id="PIA97369.1"/>
    </source>
</evidence>
<proteinExistence type="predicted"/>
<dbReference type="EMBL" id="LKMD01000102">
    <property type="protein sequence ID" value="PIA97369.1"/>
    <property type="molecule type" value="Genomic_DNA"/>
</dbReference>
<feature type="region of interest" description="Disordered" evidence="1">
    <location>
        <begin position="104"/>
        <end position="142"/>
    </location>
</feature>
<sequence length="172" mass="19364">MAGKPAQQLGGGEGWEHLNAPAHWLRTALSAMAGGDDDTVRLKATKEACCRIAQRLRMVRFWGVLLFLCKSSESWRSYHFVAGVTPEASVTCTHRKPRESCRAAATSTRSSIEEHPPATSPTHITPRTRHNGRSPRKEVPRARRKADVAFLHCRLDHCIRHQLLCDRPCKHR</sequence>
<protein>
    <submittedName>
        <fullName evidence="2">Uncharacterized protein</fullName>
    </submittedName>
</protein>
<dbReference type="AlphaFoldDB" id="A0A2G5HXV2"/>
<gene>
    <name evidence="2" type="ORF">CB0940_05829</name>
</gene>
<accession>A0A2G5HXV2</accession>
<evidence type="ECO:0000313" key="3">
    <source>
        <dbReference type="Proteomes" id="UP000230605"/>
    </source>
</evidence>
<name>A0A2G5HXV2_CERBT</name>